<keyword evidence="2" id="KW-0805">Transcription regulation</keyword>
<evidence type="ECO:0000256" key="6">
    <source>
        <dbReference type="SAM" id="MobiDB-lite"/>
    </source>
</evidence>
<feature type="coiled-coil region" evidence="5">
    <location>
        <begin position="87"/>
        <end position="131"/>
    </location>
</feature>
<gene>
    <name evidence="7" type="primary">FLO8</name>
    <name evidence="7" type="ORF">CspeluHIS016_0207810</name>
</gene>
<feature type="region of interest" description="Disordered" evidence="6">
    <location>
        <begin position="369"/>
        <end position="460"/>
    </location>
</feature>
<comment type="subcellular location">
    <subcellularLocation>
        <location evidence="1">Nucleus</location>
    </subcellularLocation>
</comment>
<reference evidence="7" key="2">
    <citation type="submission" date="2023-06" db="EMBL/GenBank/DDBJ databases">
        <authorList>
            <person name="Kobayashi Y."/>
            <person name="Kayamori A."/>
            <person name="Aoki K."/>
            <person name="Shiwa Y."/>
            <person name="Fujita N."/>
            <person name="Sugita T."/>
            <person name="Iwasaki W."/>
            <person name="Tanaka N."/>
            <person name="Takashima M."/>
        </authorList>
    </citation>
    <scope>NUCLEOTIDE SEQUENCE</scope>
    <source>
        <strain evidence="7">HIS016</strain>
    </source>
</reference>
<dbReference type="PANTHER" id="PTHR45093">
    <property type="entry name" value="TRANSCRIPTION ACTIVATOR MSS11"/>
    <property type="match status" value="1"/>
</dbReference>
<feature type="compositionally biased region" description="Pro residues" evidence="6">
    <location>
        <begin position="533"/>
        <end position="545"/>
    </location>
</feature>
<feature type="compositionally biased region" description="Low complexity" evidence="6">
    <location>
        <begin position="489"/>
        <end position="499"/>
    </location>
</feature>
<accession>A0AAD3TRX8</accession>
<dbReference type="GO" id="GO:0005634">
    <property type="term" value="C:nucleus"/>
    <property type="evidence" value="ECO:0007669"/>
    <property type="project" value="UniProtKB-SubCell"/>
</dbReference>
<keyword evidence="4" id="KW-0539">Nucleus</keyword>
<dbReference type="AlphaFoldDB" id="A0AAD3TRX8"/>
<feature type="compositionally biased region" description="Low complexity" evidence="6">
    <location>
        <begin position="183"/>
        <end position="232"/>
    </location>
</feature>
<feature type="compositionally biased region" description="Low complexity" evidence="6">
    <location>
        <begin position="666"/>
        <end position="684"/>
    </location>
</feature>
<feature type="compositionally biased region" description="Low complexity" evidence="6">
    <location>
        <begin position="619"/>
        <end position="657"/>
    </location>
</feature>
<feature type="region of interest" description="Disordered" evidence="6">
    <location>
        <begin position="156"/>
        <end position="261"/>
    </location>
</feature>
<sequence length="755" mass="80793">MQQPGQPGQPGIPMYTPYAGMGVVRPQPGIGMSMVQQQAQQAMMQQQQRQQQMLSATQQQQQQQHNLAQVQAQAAQAAQAHAQAHTLQQQAQQQQSLQQQQLAAQQQAAAAAQAQAQQQAAQQAAASQQQQRPMAGHHISASPHLQQAFSVNGPTAALHPQHHASYAQQAGVAMPTQGPPGAQIRPPRGGPVRPGQPQAVAVQQTATFQHSAMQQPGQQPGQAPHPQHAAGQMTPQPQHATPGGMGQPAHPQQTSAEQHQLAAHNAYNMSRAGSVQSQMGQPSQDASSLLKLYVHDFLSRHELTNTASAMRNEGGISEQPVPIALPKGALFEVWTAFWELATAGKGMAAMNKPLVFAGALKRIRDMASQINGAGGPSPQPGQQFQAAAGSGAALTRAPSQQQAHAAFMAQQQQTQQAAQQAQQHQQHAHQQQAQQQQQQAAAQQMGQAQPQAGMSPAQVAMQAQHLQQQQAVGQQHMLQQQQQQQVVHAQQQAARFQAAGPAGSPAQHTRPPPGQQHVYATPQSAHMGMQPPSQGPPNHPSPMQPSPRMVSQQGGVMPSPLQKPARPPNGGGVPGGTPTMMHAALSQQGLPMSQPGSGTFMHPATPQAVAASPVGSMTPQQQQHAPPHPATIQMAQMRQAQMEQQQKQAQAASQHMQHQQHHHPGSHLQQQQMMQQRLQHPQGQPGMGNTPQQIMLQQQFQQQQQHQQQQINALAQQAGIQNVIPGVMSGVLHSSGLAGRDFKSNLQPHELVRMM</sequence>
<feature type="compositionally biased region" description="Low complexity" evidence="6">
    <location>
        <begin position="380"/>
        <end position="393"/>
    </location>
</feature>
<dbReference type="InterPro" id="IPR006594">
    <property type="entry name" value="LisH"/>
</dbReference>
<keyword evidence="3" id="KW-0804">Transcription</keyword>
<name>A0AAD3TRX8_9TREE</name>
<feature type="compositionally biased region" description="Low complexity" evidence="6">
    <location>
        <begin position="400"/>
        <end position="460"/>
    </location>
</feature>
<dbReference type="PROSITE" id="PS50896">
    <property type="entry name" value="LISH"/>
    <property type="match status" value="1"/>
</dbReference>
<evidence type="ECO:0000313" key="8">
    <source>
        <dbReference type="Proteomes" id="UP001222932"/>
    </source>
</evidence>
<keyword evidence="8" id="KW-1185">Reference proteome</keyword>
<feature type="compositionally biased region" description="Polar residues" evidence="6">
    <location>
        <begin position="585"/>
        <end position="597"/>
    </location>
</feature>
<keyword evidence="5" id="KW-0175">Coiled coil</keyword>
<evidence type="ECO:0000256" key="5">
    <source>
        <dbReference type="SAM" id="Coils"/>
    </source>
</evidence>
<evidence type="ECO:0000313" key="7">
    <source>
        <dbReference type="EMBL" id="GMK55725.1"/>
    </source>
</evidence>
<dbReference type="PANTHER" id="PTHR45093:SF2">
    <property type="entry name" value="LISH DOMAIN-CONTAINING PROTEIN"/>
    <property type="match status" value="1"/>
</dbReference>
<evidence type="ECO:0000256" key="4">
    <source>
        <dbReference type="ARBA" id="ARBA00023242"/>
    </source>
</evidence>
<feature type="region of interest" description="Disordered" evidence="6">
    <location>
        <begin position="38"/>
        <end position="69"/>
    </location>
</feature>
<protein>
    <recommendedName>
        <fullName evidence="9">LisH domain-containing protein</fullName>
    </recommendedName>
</protein>
<organism evidence="7 8">
    <name type="scientific">Cutaneotrichosporon spelunceum</name>
    <dbReference type="NCBI Taxonomy" id="1672016"/>
    <lineage>
        <taxon>Eukaryota</taxon>
        <taxon>Fungi</taxon>
        <taxon>Dikarya</taxon>
        <taxon>Basidiomycota</taxon>
        <taxon>Agaricomycotina</taxon>
        <taxon>Tremellomycetes</taxon>
        <taxon>Trichosporonales</taxon>
        <taxon>Trichosporonaceae</taxon>
        <taxon>Cutaneotrichosporon</taxon>
    </lineage>
</organism>
<evidence type="ECO:0000256" key="1">
    <source>
        <dbReference type="ARBA" id="ARBA00004123"/>
    </source>
</evidence>
<proteinExistence type="predicted"/>
<reference evidence="7" key="1">
    <citation type="journal article" date="2023" name="BMC Genomics">
        <title>Chromosome-level genome assemblies of Cutaneotrichosporon spp. (Trichosporonales, Basidiomycota) reveal imbalanced evolution between nucleotide sequences and chromosome synteny.</title>
        <authorList>
            <person name="Kobayashi Y."/>
            <person name="Kayamori A."/>
            <person name="Aoki K."/>
            <person name="Shiwa Y."/>
            <person name="Matsutani M."/>
            <person name="Fujita N."/>
            <person name="Sugita T."/>
            <person name="Iwasaki W."/>
            <person name="Tanaka N."/>
            <person name="Takashima M."/>
        </authorList>
    </citation>
    <scope>NUCLEOTIDE SEQUENCE</scope>
    <source>
        <strain evidence="7">HIS016</strain>
    </source>
</reference>
<dbReference type="EMBL" id="BTCM01000002">
    <property type="protein sequence ID" value="GMK55725.1"/>
    <property type="molecule type" value="Genomic_DNA"/>
</dbReference>
<dbReference type="Proteomes" id="UP001222932">
    <property type="component" value="Unassembled WGS sequence"/>
</dbReference>
<evidence type="ECO:0008006" key="9">
    <source>
        <dbReference type="Google" id="ProtNLM"/>
    </source>
</evidence>
<evidence type="ECO:0000256" key="3">
    <source>
        <dbReference type="ARBA" id="ARBA00023163"/>
    </source>
</evidence>
<feature type="region of interest" description="Disordered" evidence="6">
    <location>
        <begin position="489"/>
        <end position="690"/>
    </location>
</feature>
<evidence type="ECO:0000256" key="2">
    <source>
        <dbReference type="ARBA" id="ARBA00023015"/>
    </source>
</evidence>
<comment type="caution">
    <text evidence="7">The sequence shown here is derived from an EMBL/GenBank/DDBJ whole genome shotgun (WGS) entry which is preliminary data.</text>
</comment>